<dbReference type="PANTHER" id="PTHR33146">
    <property type="entry name" value="ENDONUCLEASE 4"/>
    <property type="match status" value="1"/>
</dbReference>
<evidence type="ECO:0000256" key="5">
    <source>
        <dbReference type="ARBA" id="ARBA00023157"/>
    </source>
</evidence>
<dbReference type="AlphaFoldDB" id="A0A7X0NI46"/>
<evidence type="ECO:0008006" key="9">
    <source>
        <dbReference type="Google" id="ProtNLM"/>
    </source>
</evidence>
<dbReference type="InterPro" id="IPR003154">
    <property type="entry name" value="S1/P1nuclease"/>
</dbReference>
<evidence type="ECO:0000256" key="1">
    <source>
        <dbReference type="ARBA" id="ARBA00022722"/>
    </source>
</evidence>
<dbReference type="GO" id="GO:0006308">
    <property type="term" value="P:DNA catabolic process"/>
    <property type="evidence" value="ECO:0007669"/>
    <property type="project" value="InterPro"/>
</dbReference>
<evidence type="ECO:0000313" key="8">
    <source>
        <dbReference type="Proteomes" id="UP000537141"/>
    </source>
</evidence>
<keyword evidence="4" id="KW-0378">Hydrolase</keyword>
<dbReference type="Gene3D" id="1.10.575.10">
    <property type="entry name" value="P1 Nuclease"/>
    <property type="match status" value="1"/>
</dbReference>
<keyword evidence="6" id="KW-0325">Glycoprotein</keyword>
<accession>A0A7X0NI46</accession>
<evidence type="ECO:0000313" key="7">
    <source>
        <dbReference type="EMBL" id="MBB6543818.1"/>
    </source>
</evidence>
<keyword evidence="5" id="KW-1015">Disulfide bond</keyword>
<keyword evidence="8" id="KW-1185">Reference proteome</keyword>
<evidence type="ECO:0000256" key="6">
    <source>
        <dbReference type="ARBA" id="ARBA00023180"/>
    </source>
</evidence>
<dbReference type="SUPFAM" id="SSF48537">
    <property type="entry name" value="Phospholipase C/P1 nuclease"/>
    <property type="match status" value="1"/>
</dbReference>
<protein>
    <recommendedName>
        <fullName evidence="9">Endonuclease</fullName>
    </recommendedName>
</protein>
<dbReference type="RefSeq" id="WP_184424596.1">
    <property type="nucleotide sequence ID" value="NZ_AP027362.1"/>
</dbReference>
<dbReference type="PANTHER" id="PTHR33146:SF26">
    <property type="entry name" value="ENDONUCLEASE 4"/>
    <property type="match status" value="1"/>
</dbReference>
<dbReference type="Proteomes" id="UP000537141">
    <property type="component" value="Unassembled WGS sequence"/>
</dbReference>
<dbReference type="GO" id="GO:0003676">
    <property type="term" value="F:nucleic acid binding"/>
    <property type="evidence" value="ECO:0007669"/>
    <property type="project" value="InterPro"/>
</dbReference>
<dbReference type="GO" id="GO:0004519">
    <property type="term" value="F:endonuclease activity"/>
    <property type="evidence" value="ECO:0007669"/>
    <property type="project" value="UniProtKB-KW"/>
</dbReference>
<dbReference type="InterPro" id="IPR008947">
    <property type="entry name" value="PLipase_C/P1_nuclease_dom_sf"/>
</dbReference>
<dbReference type="GO" id="GO:0016788">
    <property type="term" value="F:hydrolase activity, acting on ester bonds"/>
    <property type="evidence" value="ECO:0007669"/>
    <property type="project" value="InterPro"/>
</dbReference>
<organism evidence="7 8">
    <name type="scientific">Thalassotalea piscium</name>
    <dbReference type="NCBI Taxonomy" id="1230533"/>
    <lineage>
        <taxon>Bacteria</taxon>
        <taxon>Pseudomonadati</taxon>
        <taxon>Pseudomonadota</taxon>
        <taxon>Gammaproteobacteria</taxon>
        <taxon>Alteromonadales</taxon>
        <taxon>Colwelliaceae</taxon>
        <taxon>Thalassotalea</taxon>
    </lineage>
</organism>
<reference evidence="7 8" key="1">
    <citation type="submission" date="2020-08" db="EMBL/GenBank/DDBJ databases">
        <title>Genomic Encyclopedia of Type Strains, Phase IV (KMG-IV): sequencing the most valuable type-strain genomes for metagenomic binning, comparative biology and taxonomic classification.</title>
        <authorList>
            <person name="Goeker M."/>
        </authorList>
    </citation>
    <scope>NUCLEOTIDE SEQUENCE [LARGE SCALE GENOMIC DNA]</scope>
    <source>
        <strain evidence="7 8">DSM 26287</strain>
    </source>
</reference>
<keyword evidence="3" id="KW-0255">Endonuclease</keyword>
<sequence length="296" mass="33916">MGFRVLLFILFSLALSTSFSSYALGKLGHQLVCQLSYDLLSMPQQQKIDQLLSDLPTATKKLINKYNYQKENSDINYAKACTWADAIKRDKSFDSYKPWHYVNVNRDQDTIDANSCKQDCLTAAITFHSSQLAQSDSPKEQAQALMFLGHWLGDLHQPLHVSFASDLGGNKVNVKPKFGKCKNLHWYWDQCLLYVEELPKDVSPFQFLYQQLTANLNKVETPKWQESEVYKWANESITLVRSAEFGYCEKEGVHCLPLSNGGTEITLAYHKKYHQILQQRIILAAHRLTSILNKVL</sequence>
<proteinExistence type="predicted"/>
<comment type="caution">
    <text evidence="7">The sequence shown here is derived from an EMBL/GenBank/DDBJ whole genome shotgun (WGS) entry which is preliminary data.</text>
</comment>
<dbReference type="GO" id="GO:0046872">
    <property type="term" value="F:metal ion binding"/>
    <property type="evidence" value="ECO:0007669"/>
    <property type="project" value="UniProtKB-KW"/>
</dbReference>
<name>A0A7X0NI46_9GAMM</name>
<keyword evidence="1" id="KW-0540">Nuclease</keyword>
<evidence type="ECO:0000256" key="3">
    <source>
        <dbReference type="ARBA" id="ARBA00022759"/>
    </source>
</evidence>
<evidence type="ECO:0000256" key="2">
    <source>
        <dbReference type="ARBA" id="ARBA00022723"/>
    </source>
</evidence>
<keyword evidence="2" id="KW-0479">Metal-binding</keyword>
<dbReference type="Pfam" id="PF02265">
    <property type="entry name" value="S1-P1_nuclease"/>
    <property type="match status" value="1"/>
</dbReference>
<dbReference type="CDD" id="cd11010">
    <property type="entry name" value="S1-P1_nuclease"/>
    <property type="match status" value="1"/>
</dbReference>
<dbReference type="EMBL" id="JACHHU010000019">
    <property type="protein sequence ID" value="MBB6543818.1"/>
    <property type="molecule type" value="Genomic_DNA"/>
</dbReference>
<gene>
    <name evidence="7" type="ORF">HNQ55_002340</name>
</gene>
<evidence type="ECO:0000256" key="4">
    <source>
        <dbReference type="ARBA" id="ARBA00022801"/>
    </source>
</evidence>